<evidence type="ECO:0000256" key="2">
    <source>
        <dbReference type="RuleBase" id="RU003567"/>
    </source>
</evidence>
<organism evidence="3">
    <name type="scientific">Picea sitchensis</name>
    <name type="common">Sitka spruce</name>
    <name type="synonym">Pinus sitchensis</name>
    <dbReference type="NCBI Taxonomy" id="3332"/>
    <lineage>
        <taxon>Eukaryota</taxon>
        <taxon>Viridiplantae</taxon>
        <taxon>Streptophyta</taxon>
        <taxon>Embryophyta</taxon>
        <taxon>Tracheophyta</taxon>
        <taxon>Spermatophyta</taxon>
        <taxon>Pinopsida</taxon>
        <taxon>Pinidae</taxon>
        <taxon>Conifers I</taxon>
        <taxon>Pinales</taxon>
        <taxon>Pinaceae</taxon>
        <taxon>Picea</taxon>
    </lineage>
</organism>
<dbReference type="Pfam" id="PF00574">
    <property type="entry name" value="CLP_protease"/>
    <property type="match status" value="1"/>
</dbReference>
<dbReference type="SUPFAM" id="SSF52096">
    <property type="entry name" value="ClpP/crotonase"/>
    <property type="match status" value="1"/>
</dbReference>
<dbReference type="AlphaFoldDB" id="B8LL17"/>
<evidence type="ECO:0000313" key="3">
    <source>
        <dbReference type="EMBL" id="ABR16347.1"/>
    </source>
</evidence>
<dbReference type="GO" id="GO:0004252">
    <property type="term" value="F:serine-type endopeptidase activity"/>
    <property type="evidence" value="ECO:0007669"/>
    <property type="project" value="InterPro"/>
</dbReference>
<dbReference type="GO" id="GO:0009368">
    <property type="term" value="C:endopeptidase Clp complex"/>
    <property type="evidence" value="ECO:0007669"/>
    <property type="project" value="TreeGrafter"/>
</dbReference>
<dbReference type="GO" id="GO:0051117">
    <property type="term" value="F:ATPase binding"/>
    <property type="evidence" value="ECO:0007669"/>
    <property type="project" value="TreeGrafter"/>
</dbReference>
<name>B8LL17_PICSI</name>
<dbReference type="InterPro" id="IPR029045">
    <property type="entry name" value="ClpP/crotonase-like_dom_sf"/>
</dbReference>
<dbReference type="GO" id="GO:0006515">
    <property type="term" value="P:protein quality control for misfolded or incompletely synthesized proteins"/>
    <property type="evidence" value="ECO:0007669"/>
    <property type="project" value="TreeGrafter"/>
</dbReference>
<dbReference type="GO" id="GO:0004176">
    <property type="term" value="F:ATP-dependent peptidase activity"/>
    <property type="evidence" value="ECO:0007669"/>
    <property type="project" value="InterPro"/>
</dbReference>
<protein>
    <recommendedName>
        <fullName evidence="2">ATP-dependent Clp protease proteolytic subunit</fullName>
    </recommendedName>
</protein>
<dbReference type="GO" id="GO:0009536">
    <property type="term" value="C:plastid"/>
    <property type="evidence" value="ECO:0007669"/>
    <property type="project" value="UniProtKB-ARBA"/>
</dbReference>
<dbReference type="InterPro" id="IPR001907">
    <property type="entry name" value="ClpP"/>
</dbReference>
<dbReference type="Gene3D" id="3.90.226.10">
    <property type="entry name" value="2-enoyl-CoA Hydratase, Chain A, domain 1"/>
    <property type="match status" value="1"/>
</dbReference>
<dbReference type="PRINTS" id="PR00127">
    <property type="entry name" value="CLPPROTEASEP"/>
</dbReference>
<dbReference type="EMBL" id="EF676443">
    <property type="protein sequence ID" value="ABR16347.1"/>
    <property type="molecule type" value="mRNA"/>
</dbReference>
<sequence>MATLGVSGGFTCENLVTRKSDLSSSLSSCASQWRGGSVQVFGRGLMSSKFCNKKKRGKLTGAKASFDHIPKQFRQENLKEGLMENFQNIPESLYGLNPSQMDMFLTEDSPIKRQAERVTEESITSAKHYREGTGMWSLTGLNDGPSRLSMSANMYRGGGGGGGYGRLRSAPPDLPSLLLDARILYLGMPIVPAVTELLIAELMWLDYDNPSKPIYFYINSPGTQNEKHEPIAFETEAYAIADMIAYVKPKVYTLNCGMAFGQAGMLLSLGTKGHRALMPSSTTKLHLPVVNKSSGSSIDMWIKAKELEANTEYYIELLAKGIGKTKEEIAKDIQRSRYFFPQEAIDYGIADKILPKQGLVMEKRNYDEMLAQSKAARMKSGRVGPLAAPAGRP</sequence>
<proteinExistence type="evidence at transcript level"/>
<dbReference type="InterPro" id="IPR023562">
    <property type="entry name" value="ClpP/TepA"/>
</dbReference>
<dbReference type="PANTHER" id="PTHR10381:SF55">
    <property type="entry name" value="ATP-DEPENDENT CLP PROTEASE PROTEOLYTIC SUBUNIT-RELATED PROTEIN 1, CHLOROPLASTIC"/>
    <property type="match status" value="1"/>
</dbReference>
<accession>B8LL17</accession>
<reference evidence="3" key="1">
    <citation type="submission" date="2007-06" db="EMBL/GenBank/DDBJ databases">
        <title>Full length cDNA sequences from Sitka Spruce (Picea sitchensis).</title>
        <authorList>
            <person name="Ralph S.G."/>
            <person name="Chun H.E."/>
            <person name="Liao N."/>
            <person name="Ali J."/>
            <person name="Reid K."/>
            <person name="Kolosova N."/>
            <person name="Cooper N."/>
            <person name="Cullis C."/>
            <person name="Jancsik S."/>
            <person name="Moore R."/>
            <person name="Mayo M."/>
            <person name="Wagner S."/>
            <person name="Holt R.A."/>
            <person name="Jones S.J.M."/>
            <person name="Marra M.A."/>
            <person name="Ritland C.E."/>
            <person name="Ritland K."/>
            <person name="Bohlmann J."/>
        </authorList>
    </citation>
    <scope>NUCLEOTIDE SEQUENCE</scope>
    <source>
        <tissue evidence="3">Green portion of the leader tissue</tissue>
    </source>
</reference>
<evidence type="ECO:0000256" key="1">
    <source>
        <dbReference type="ARBA" id="ARBA00007039"/>
    </source>
</evidence>
<comment type="similarity">
    <text evidence="1 2">Belongs to the peptidase S14 family.</text>
</comment>
<dbReference type="PANTHER" id="PTHR10381">
    <property type="entry name" value="ATP-DEPENDENT CLP PROTEASE PROTEOLYTIC SUBUNIT"/>
    <property type="match status" value="1"/>
</dbReference>
<dbReference type="CDD" id="cd07017">
    <property type="entry name" value="S14_ClpP_2"/>
    <property type="match status" value="1"/>
</dbReference>